<dbReference type="EMBL" id="KK852412">
    <property type="protein sequence ID" value="KDR24433.1"/>
    <property type="molecule type" value="Genomic_DNA"/>
</dbReference>
<keyword evidence="1" id="KW-0175">Coiled coil</keyword>
<protein>
    <submittedName>
        <fullName evidence="2">Uncharacterized protein</fullName>
    </submittedName>
</protein>
<name>A0A067RMZ6_ZOONE</name>
<reference evidence="2 3" key="1">
    <citation type="journal article" date="2014" name="Nat. Commun.">
        <title>Molecular traces of alternative social organization in a termite genome.</title>
        <authorList>
            <person name="Terrapon N."/>
            <person name="Li C."/>
            <person name="Robertson H.M."/>
            <person name="Ji L."/>
            <person name="Meng X."/>
            <person name="Booth W."/>
            <person name="Chen Z."/>
            <person name="Childers C.P."/>
            <person name="Glastad K.M."/>
            <person name="Gokhale K."/>
            <person name="Gowin J."/>
            <person name="Gronenberg W."/>
            <person name="Hermansen R.A."/>
            <person name="Hu H."/>
            <person name="Hunt B.G."/>
            <person name="Huylmans A.K."/>
            <person name="Khalil S.M."/>
            <person name="Mitchell R.D."/>
            <person name="Munoz-Torres M.C."/>
            <person name="Mustard J.A."/>
            <person name="Pan H."/>
            <person name="Reese J.T."/>
            <person name="Scharf M.E."/>
            <person name="Sun F."/>
            <person name="Vogel H."/>
            <person name="Xiao J."/>
            <person name="Yang W."/>
            <person name="Yang Z."/>
            <person name="Yang Z."/>
            <person name="Zhou J."/>
            <person name="Zhu J."/>
            <person name="Brent C.S."/>
            <person name="Elsik C.G."/>
            <person name="Goodisman M.A."/>
            <person name="Liberles D.A."/>
            <person name="Roe R.M."/>
            <person name="Vargo E.L."/>
            <person name="Vilcinskas A."/>
            <person name="Wang J."/>
            <person name="Bornberg-Bauer E."/>
            <person name="Korb J."/>
            <person name="Zhang G."/>
            <person name="Liebig J."/>
        </authorList>
    </citation>
    <scope>NUCLEOTIDE SEQUENCE [LARGE SCALE GENOMIC DNA]</scope>
    <source>
        <tissue evidence="2">Whole organism</tissue>
    </source>
</reference>
<dbReference type="Proteomes" id="UP000027135">
    <property type="component" value="Unassembled WGS sequence"/>
</dbReference>
<evidence type="ECO:0000313" key="3">
    <source>
        <dbReference type="Proteomes" id="UP000027135"/>
    </source>
</evidence>
<feature type="coiled-coil region" evidence="1">
    <location>
        <begin position="82"/>
        <end position="124"/>
    </location>
</feature>
<evidence type="ECO:0000313" key="2">
    <source>
        <dbReference type="EMBL" id="KDR24433.1"/>
    </source>
</evidence>
<gene>
    <name evidence="2" type="ORF">L798_06500</name>
</gene>
<keyword evidence="3" id="KW-1185">Reference proteome</keyword>
<dbReference type="InParanoid" id="A0A067RMZ6"/>
<organism evidence="2 3">
    <name type="scientific">Zootermopsis nevadensis</name>
    <name type="common">Dampwood termite</name>
    <dbReference type="NCBI Taxonomy" id="136037"/>
    <lineage>
        <taxon>Eukaryota</taxon>
        <taxon>Metazoa</taxon>
        <taxon>Ecdysozoa</taxon>
        <taxon>Arthropoda</taxon>
        <taxon>Hexapoda</taxon>
        <taxon>Insecta</taxon>
        <taxon>Pterygota</taxon>
        <taxon>Neoptera</taxon>
        <taxon>Polyneoptera</taxon>
        <taxon>Dictyoptera</taxon>
        <taxon>Blattodea</taxon>
        <taxon>Blattoidea</taxon>
        <taxon>Termitoidae</taxon>
        <taxon>Termopsidae</taxon>
        <taxon>Zootermopsis</taxon>
    </lineage>
</organism>
<evidence type="ECO:0000256" key="1">
    <source>
        <dbReference type="SAM" id="Coils"/>
    </source>
</evidence>
<proteinExistence type="predicted"/>
<sequence>MAFRGLRSKKALCGETEEDLLGDWPCGQATEDEQVVDHPVVEAEEILERNITGGENLRTVGTVELSNKTGGTADTVEQTDLLNMILQALQENRKENERFREETLQILQENRKRDKEENERIRKETLETLQDSIFRNSEVSSEKFRAEINKINESINKRITYENNELKQAVICLEEDTQQQIRSVNKKNRRSE</sequence>
<dbReference type="AlphaFoldDB" id="A0A067RMZ6"/>
<accession>A0A067RMZ6</accession>